<accession>A0A094W5R2</accession>
<keyword evidence="1" id="KW-0472">Membrane</keyword>
<sequence>MWRAFRVQPEKIIPSIKRTTKALVRICKPFQTRVTMPRKCGSPLFDQREKMPDTNKLHLPRKWGQWTLLVLILSLVGISAISRLAGLFYLKSLKNESATYKFDKQTRSIDGIRFHVGFIRPGSPYFNPILDADYTTVLVQIINKGKSYIDYQPMDFFLELPDKHVYRPFDQGELLESLSTGLLGTVMAPASMKRLNETRKQVRMTYLPGARLFPGYDREGILAFPHIQGFPDSFNIRLTQLSLDGKAIPPLLFTARKIPAPPAKAKS</sequence>
<name>A0A094W5R2_9BACT</name>
<gene>
    <name evidence="2" type="ORF">LptCag_1637</name>
</gene>
<comment type="caution">
    <text evidence="2">The sequence shown here is derived from an EMBL/GenBank/DDBJ whole genome shotgun (WGS) entry which is preliminary data.</text>
</comment>
<proteinExistence type="predicted"/>
<keyword evidence="1" id="KW-0812">Transmembrane</keyword>
<dbReference type="Proteomes" id="UP000029452">
    <property type="component" value="Unassembled WGS sequence"/>
</dbReference>
<reference evidence="2 3" key="1">
    <citation type="submission" date="2014-06" db="EMBL/GenBank/DDBJ databases">
        <title>Draft genome sequence of iron oxidizing acidophile Leptospirillum ferriphilum DSM14647.</title>
        <authorList>
            <person name="Cardenas J.P."/>
            <person name="Lazcano M."/>
            <person name="Ossandon F.J."/>
            <person name="Corbett M."/>
            <person name="Holmes D.S."/>
            <person name="Watkin E."/>
        </authorList>
    </citation>
    <scope>NUCLEOTIDE SEQUENCE [LARGE SCALE GENOMIC DNA]</scope>
    <source>
        <strain evidence="2 3">DSM 14647</strain>
    </source>
</reference>
<dbReference type="AlphaFoldDB" id="A0A094W5R2"/>
<dbReference type="PATRIC" id="fig|178606.4.peg.2394"/>
<dbReference type="EMBL" id="JPGK01000011">
    <property type="protein sequence ID" value="KGA92803.1"/>
    <property type="molecule type" value="Genomic_DNA"/>
</dbReference>
<protein>
    <submittedName>
        <fullName evidence="2">Uncharacterized protein</fullName>
    </submittedName>
</protein>
<evidence type="ECO:0000313" key="3">
    <source>
        <dbReference type="Proteomes" id="UP000029452"/>
    </source>
</evidence>
<keyword evidence="1" id="KW-1133">Transmembrane helix</keyword>
<evidence type="ECO:0000313" key="2">
    <source>
        <dbReference type="EMBL" id="KGA92803.1"/>
    </source>
</evidence>
<organism evidence="2 3">
    <name type="scientific">Leptospirillum ferriphilum</name>
    <dbReference type="NCBI Taxonomy" id="178606"/>
    <lineage>
        <taxon>Bacteria</taxon>
        <taxon>Pseudomonadati</taxon>
        <taxon>Nitrospirota</taxon>
        <taxon>Nitrospiria</taxon>
        <taxon>Nitrospirales</taxon>
        <taxon>Nitrospiraceae</taxon>
        <taxon>Leptospirillum</taxon>
    </lineage>
</organism>
<evidence type="ECO:0000256" key="1">
    <source>
        <dbReference type="SAM" id="Phobius"/>
    </source>
</evidence>
<feature type="transmembrane region" description="Helical" evidence="1">
    <location>
        <begin position="66"/>
        <end position="90"/>
    </location>
</feature>